<dbReference type="PANTHER" id="PTHR43434:SF1">
    <property type="entry name" value="PHOSPHOGLYCOLATE PHOSPHATASE"/>
    <property type="match status" value="1"/>
</dbReference>
<dbReference type="InterPro" id="IPR050155">
    <property type="entry name" value="HAD-like_hydrolase_sf"/>
</dbReference>
<comment type="similarity">
    <text evidence="1">Belongs to the HAD-like hydrolase superfamily.</text>
</comment>
<protein>
    <submittedName>
        <fullName evidence="2">Hydrolase</fullName>
    </submittedName>
</protein>
<sequence length="325" mass="36374">MTMKDNSSNMLVSDLVVNDVKDVDAIIFDCDGVLVDITESYDTAINKTVSYILNDVLDIQADNIVTPEILYGFKSKGGFNDEVAVCYAAILTSHAAKELGKSFTEIIKDVIDNSNETGILSVDKYLTSINVEITSIKERLNYFGSHETSYIYTVFDQIFYGAKLYEQIYTKPATIETNGLIEKDKVLINSEIVSALQRKFRKKIAIVTGRGKFAFSYSLKDFLDSFDISNSIFLEDESKELAKPNVEPLLKSIRGLNSKHCIYVGDSMEDMLMANKATEMGFKTTFCGIYGTSKKPEIKFEMFKNNNVPIILDSISQIPKALNLV</sequence>
<dbReference type="PANTHER" id="PTHR43434">
    <property type="entry name" value="PHOSPHOGLYCOLATE PHOSPHATASE"/>
    <property type="match status" value="1"/>
</dbReference>
<dbReference type="SUPFAM" id="SSF56784">
    <property type="entry name" value="HAD-like"/>
    <property type="match status" value="1"/>
</dbReference>
<dbReference type="InterPro" id="IPR006439">
    <property type="entry name" value="HAD-SF_hydro_IA"/>
</dbReference>
<dbReference type="GO" id="GO:0008967">
    <property type="term" value="F:phosphoglycolate phosphatase activity"/>
    <property type="evidence" value="ECO:0007669"/>
    <property type="project" value="TreeGrafter"/>
</dbReference>
<reference evidence="2" key="1">
    <citation type="journal article" date="2014" name="Genome Biol. Evol.">
        <title>Pangenome evidence for extensive interdomain horizontal transfer affecting lineage core and shell genes in uncultured planktonic thaumarchaeota and euryarchaeota.</title>
        <authorList>
            <person name="Deschamps P."/>
            <person name="Zivanovic Y."/>
            <person name="Moreira D."/>
            <person name="Rodriguez-Valera F."/>
            <person name="Lopez-Garcia P."/>
        </authorList>
    </citation>
    <scope>NUCLEOTIDE SEQUENCE</scope>
</reference>
<organism evidence="2">
    <name type="scientific">uncultured marine thaumarchaeote KM3_34_B07</name>
    <dbReference type="NCBI Taxonomy" id="1456128"/>
    <lineage>
        <taxon>Archaea</taxon>
        <taxon>Nitrososphaerota</taxon>
        <taxon>environmental samples</taxon>
    </lineage>
</organism>
<dbReference type="NCBIfam" id="TIGR01549">
    <property type="entry name" value="HAD-SF-IA-v1"/>
    <property type="match status" value="1"/>
</dbReference>
<dbReference type="Gene3D" id="3.40.50.1000">
    <property type="entry name" value="HAD superfamily/HAD-like"/>
    <property type="match status" value="1"/>
</dbReference>
<dbReference type="InterPro" id="IPR023214">
    <property type="entry name" value="HAD_sf"/>
</dbReference>
<evidence type="ECO:0000313" key="2">
    <source>
        <dbReference type="EMBL" id="AIF09009.1"/>
    </source>
</evidence>
<proteinExistence type="inferred from homology"/>
<evidence type="ECO:0000256" key="1">
    <source>
        <dbReference type="ARBA" id="ARBA00007958"/>
    </source>
</evidence>
<dbReference type="InterPro" id="IPR036412">
    <property type="entry name" value="HAD-like_sf"/>
</dbReference>
<dbReference type="CDD" id="cd01427">
    <property type="entry name" value="HAD_like"/>
    <property type="match status" value="1"/>
</dbReference>
<dbReference type="Pfam" id="PF00702">
    <property type="entry name" value="Hydrolase"/>
    <property type="match status" value="1"/>
</dbReference>
<dbReference type="EMBL" id="KF900849">
    <property type="protein sequence ID" value="AIF09009.1"/>
    <property type="molecule type" value="Genomic_DNA"/>
</dbReference>
<accession>A0A075GYX9</accession>
<dbReference type="AlphaFoldDB" id="A0A075GYX9"/>
<name>A0A075GYX9_9ARCH</name>
<dbReference type="GO" id="GO:0006281">
    <property type="term" value="P:DNA repair"/>
    <property type="evidence" value="ECO:0007669"/>
    <property type="project" value="TreeGrafter"/>
</dbReference>
<keyword evidence="2" id="KW-0378">Hydrolase</keyword>